<feature type="active site" description="Proton donor/acceptor" evidence="3">
    <location>
        <position position="83"/>
    </location>
</feature>
<dbReference type="EMBL" id="KB644408">
    <property type="protein sequence ID" value="EPS25499.1"/>
    <property type="molecule type" value="Genomic_DNA"/>
</dbReference>
<dbReference type="GO" id="GO:0006696">
    <property type="term" value="P:ergosterol biosynthetic process"/>
    <property type="evidence" value="ECO:0007669"/>
    <property type="project" value="TreeGrafter"/>
</dbReference>
<proteinExistence type="inferred from homology"/>
<evidence type="ECO:0000259" key="7">
    <source>
        <dbReference type="Pfam" id="PF01154"/>
    </source>
</evidence>
<feature type="binding site" evidence="4">
    <location>
        <position position="272"/>
    </location>
    <ligand>
        <name>CoA</name>
        <dbReference type="ChEBI" id="CHEBI:57287"/>
    </ligand>
</feature>
<feature type="binding site" evidence="4">
    <location>
        <position position="206"/>
    </location>
    <ligand>
        <name>CoA</name>
        <dbReference type="ChEBI" id="CHEBI:57287"/>
    </ligand>
</feature>
<dbReference type="HOGENOM" id="CLU_008065_0_1_1"/>
<dbReference type="PROSITE" id="PS01226">
    <property type="entry name" value="HMG_COA_SYNTHASE"/>
    <property type="match status" value="1"/>
</dbReference>
<dbReference type="GO" id="GO:0010142">
    <property type="term" value="P:farnesyl diphosphate biosynthetic process, mevalonate pathway"/>
    <property type="evidence" value="ECO:0007669"/>
    <property type="project" value="InterPro"/>
</dbReference>
<feature type="binding site" evidence="4">
    <location>
        <position position="268"/>
    </location>
    <ligand>
        <name>CoA</name>
        <dbReference type="ChEBI" id="CHEBI:57287"/>
    </ligand>
</feature>
<dbReference type="NCBIfam" id="TIGR01833">
    <property type="entry name" value="HMG-CoA-S_euk"/>
    <property type="match status" value="1"/>
</dbReference>
<comment type="function">
    <text evidence="5">Catalyzes the condensation of acetyl-CoA with acetoacetyl-CoA to form HMG-CoA.</text>
</comment>
<evidence type="ECO:0000256" key="1">
    <source>
        <dbReference type="ARBA" id="ARBA00007061"/>
    </source>
</evidence>
<comment type="similarity">
    <text evidence="1 5">Belongs to the thiolase-like superfamily. HMG-CoA synthase family.</text>
</comment>
<dbReference type="Pfam" id="PF01154">
    <property type="entry name" value="HMG_CoA_synt_N"/>
    <property type="match status" value="1"/>
</dbReference>
<feature type="region of interest" description="Disordered" evidence="6">
    <location>
        <begin position="225"/>
        <end position="247"/>
    </location>
</feature>
<dbReference type="SUPFAM" id="SSF53901">
    <property type="entry name" value="Thiolase-like"/>
    <property type="match status" value="2"/>
</dbReference>
<keyword evidence="2 5" id="KW-0808">Transferase</keyword>
<dbReference type="GO" id="GO:0004421">
    <property type="term" value="F:hydroxymethylglutaryl-CoA synthase activity"/>
    <property type="evidence" value="ECO:0007669"/>
    <property type="project" value="UniProtKB-EC"/>
</dbReference>
<keyword evidence="10" id="KW-1185">Reference proteome</keyword>
<dbReference type="PhylomeDB" id="S7Z5V2"/>
<feature type="active site" description="Proton donor/acceptor" evidence="3">
    <location>
        <position position="263"/>
    </location>
</feature>
<name>S7Z5V2_PENO1</name>
<dbReference type="STRING" id="933388.S7Z5V2"/>
<dbReference type="FunFam" id="3.40.47.10:FF:000008">
    <property type="entry name" value="3-hydroxy-3-methylglutaryl coenzyme A synthase"/>
    <property type="match status" value="1"/>
</dbReference>
<accession>S7Z5V2</accession>
<dbReference type="PANTHER" id="PTHR43323:SF2">
    <property type="entry name" value="HYDROXYMETHYLGLUTARYL-COA SYNTHASE"/>
    <property type="match status" value="1"/>
</dbReference>
<protein>
    <recommendedName>
        <fullName evidence="5">Hydroxymethylglutaryl-CoA synthase</fullName>
        <shortName evidence="5">HMG-CoA synthase</shortName>
        <ecNumber evidence="5">2.3.3.10</ecNumber>
    </recommendedName>
    <alternativeName>
        <fullName evidence="5">3-hydroxy-3-methylglutaryl coenzyme A synthase</fullName>
    </alternativeName>
</protein>
<dbReference type="CDD" id="cd00827">
    <property type="entry name" value="init_cond_enzymes"/>
    <property type="match status" value="1"/>
</dbReference>
<evidence type="ECO:0000313" key="9">
    <source>
        <dbReference type="EMBL" id="EPS25499.1"/>
    </source>
</evidence>
<evidence type="ECO:0000256" key="6">
    <source>
        <dbReference type="SAM" id="MobiDB-lite"/>
    </source>
</evidence>
<comment type="catalytic activity">
    <reaction evidence="5">
        <text>acetoacetyl-CoA + acetyl-CoA + H2O = (3S)-3-hydroxy-3-methylglutaryl-CoA + CoA + H(+)</text>
        <dbReference type="Rhea" id="RHEA:10188"/>
        <dbReference type="ChEBI" id="CHEBI:15377"/>
        <dbReference type="ChEBI" id="CHEBI:15378"/>
        <dbReference type="ChEBI" id="CHEBI:43074"/>
        <dbReference type="ChEBI" id="CHEBI:57286"/>
        <dbReference type="ChEBI" id="CHEBI:57287"/>
        <dbReference type="ChEBI" id="CHEBI:57288"/>
        <dbReference type="EC" id="2.3.3.10"/>
    </reaction>
</comment>
<dbReference type="AlphaFoldDB" id="S7Z5V2"/>
<sequence length="463" mass="51837">MARNVGIKAMELYFPSRYVAQADLEVYLGASKGKYTIGLGQTKMSFCDDREDTYSLALTAVSSLLRKYDISPDSIGRLEVGTETLLDKAKSCKSVLMQLFGSNTDIEGVDVYNACYGGTSALLNAVSWIESSAWDGRNAIVVATDIALYNTVSARPTGGAGCVAMLIGPDAPLVVEPLRASFMQHTYDFYKPDFKSEYPIVDGHFSSKCYLRALDGCYRRYREKQAGRRRNDTSSDGQEDAQTTPLTLEEKLPLDEFDYFVFHAPNCKLVAKSYARLLYNDYMADPQNEFFSSKTIPRSVREQSYEDSLRDKELEKLFMQASRERFEERVRHSLTAPTMCGNMYTAGVYSALVSLLNNVPGAQLHGRRIGLYSFGSGLASTILSLRVVGDVGEIVSKTDLHARLNAREEVSPEVYDEMCRLREQAYQQHPYTPVGSIETMVPGTYYLVGVDEMFRRSYAVKQD</sequence>
<feature type="domain" description="Hydroxymethylglutaryl-coenzyme A synthase N-terminal" evidence="7">
    <location>
        <begin position="3"/>
        <end position="172"/>
    </location>
</feature>
<evidence type="ECO:0000256" key="2">
    <source>
        <dbReference type="ARBA" id="ARBA00022679"/>
    </source>
</evidence>
<dbReference type="eggNOG" id="KOG1393">
    <property type="taxonomic scope" value="Eukaryota"/>
</dbReference>
<dbReference type="PANTHER" id="PTHR43323">
    <property type="entry name" value="3-HYDROXY-3-METHYLGLUTARYL COENZYME A SYNTHASE"/>
    <property type="match status" value="1"/>
</dbReference>
<dbReference type="Gene3D" id="3.40.47.10">
    <property type="match status" value="1"/>
</dbReference>
<dbReference type="InterPro" id="IPR000590">
    <property type="entry name" value="HMG_CoA_synt_AS"/>
</dbReference>
<dbReference type="InterPro" id="IPR013528">
    <property type="entry name" value="HMG_CoA_synth_N"/>
</dbReference>
<dbReference type="OrthoDB" id="1269963at2759"/>
<dbReference type="InterPro" id="IPR016039">
    <property type="entry name" value="Thiolase-like"/>
</dbReference>
<evidence type="ECO:0000313" key="10">
    <source>
        <dbReference type="Proteomes" id="UP000019376"/>
    </source>
</evidence>
<feature type="active site" description="Acyl-thioester intermediate" evidence="3">
    <location>
        <position position="115"/>
    </location>
</feature>
<reference evidence="9 10" key="1">
    <citation type="journal article" date="2013" name="PLoS ONE">
        <title>Genomic and secretomic analyses reveal unique features of the lignocellulolytic enzyme system of Penicillium decumbens.</title>
        <authorList>
            <person name="Liu G."/>
            <person name="Zhang L."/>
            <person name="Wei X."/>
            <person name="Zou G."/>
            <person name="Qin Y."/>
            <person name="Ma L."/>
            <person name="Li J."/>
            <person name="Zheng H."/>
            <person name="Wang S."/>
            <person name="Wang C."/>
            <person name="Xun L."/>
            <person name="Zhao G.-P."/>
            <person name="Zhou Z."/>
            <person name="Qu Y."/>
        </authorList>
    </citation>
    <scope>NUCLEOTIDE SEQUENCE [LARGE SCALE GENOMIC DNA]</scope>
    <source>
        <strain evidence="10">114-2 / CGMCC 5302</strain>
    </source>
</reference>
<dbReference type="InterPro" id="IPR013746">
    <property type="entry name" value="HMG_CoA_synt_C_dom"/>
</dbReference>
<dbReference type="GO" id="GO:0006084">
    <property type="term" value="P:acetyl-CoA metabolic process"/>
    <property type="evidence" value="ECO:0007669"/>
    <property type="project" value="InterPro"/>
</dbReference>
<feature type="domain" description="Hydroxymethylglutaryl-coenzyme A synthase C-terminal" evidence="8">
    <location>
        <begin position="176"/>
        <end position="461"/>
    </location>
</feature>
<organism evidence="9 10">
    <name type="scientific">Penicillium oxalicum (strain 114-2 / CGMCC 5302)</name>
    <name type="common">Penicillium decumbens</name>
    <dbReference type="NCBI Taxonomy" id="933388"/>
    <lineage>
        <taxon>Eukaryota</taxon>
        <taxon>Fungi</taxon>
        <taxon>Dikarya</taxon>
        <taxon>Ascomycota</taxon>
        <taxon>Pezizomycotina</taxon>
        <taxon>Eurotiomycetes</taxon>
        <taxon>Eurotiomycetidae</taxon>
        <taxon>Eurotiales</taxon>
        <taxon>Aspergillaceae</taxon>
        <taxon>Penicillium</taxon>
    </lineage>
</organism>
<dbReference type="InterPro" id="IPR010122">
    <property type="entry name" value="HMG_CoA_synthase_euk"/>
</dbReference>
<dbReference type="Proteomes" id="UP000019376">
    <property type="component" value="Unassembled WGS sequence"/>
</dbReference>
<evidence type="ECO:0000256" key="4">
    <source>
        <dbReference type="PIRSR" id="PIRSR610122-2"/>
    </source>
</evidence>
<evidence type="ECO:0000256" key="5">
    <source>
        <dbReference type="RuleBase" id="RU364071"/>
    </source>
</evidence>
<evidence type="ECO:0000256" key="3">
    <source>
        <dbReference type="PIRSR" id="PIRSR610122-1"/>
    </source>
</evidence>
<gene>
    <name evidence="9" type="ORF">PDE_00432</name>
</gene>
<dbReference type="Pfam" id="PF08540">
    <property type="entry name" value="HMG_CoA_synt_C"/>
    <property type="match status" value="1"/>
</dbReference>
<dbReference type="EC" id="2.3.3.10" evidence="5"/>
<evidence type="ECO:0000259" key="8">
    <source>
        <dbReference type="Pfam" id="PF08540"/>
    </source>
</evidence>